<dbReference type="PANTHER" id="PTHR31005">
    <property type="entry name" value="DUF4139 DOMAIN-CONTAINING PROTEIN"/>
    <property type="match status" value="1"/>
</dbReference>
<feature type="coiled-coil region" evidence="1">
    <location>
        <begin position="165"/>
        <end position="199"/>
    </location>
</feature>
<dbReference type="NCBIfam" id="TIGR02231">
    <property type="entry name" value="mucoidy inhibitor MuiA family protein"/>
    <property type="match status" value="1"/>
</dbReference>
<organism evidence="6">
    <name type="scientific">Gongylonema pulchrum</name>
    <dbReference type="NCBI Taxonomy" id="637853"/>
    <lineage>
        <taxon>Eukaryota</taxon>
        <taxon>Metazoa</taxon>
        <taxon>Ecdysozoa</taxon>
        <taxon>Nematoda</taxon>
        <taxon>Chromadorea</taxon>
        <taxon>Rhabditida</taxon>
        <taxon>Spirurina</taxon>
        <taxon>Spiruromorpha</taxon>
        <taxon>Spiruroidea</taxon>
        <taxon>Gongylonematidae</taxon>
        <taxon>Gongylonema</taxon>
    </lineage>
</organism>
<evidence type="ECO:0000259" key="3">
    <source>
        <dbReference type="Pfam" id="PF13600"/>
    </source>
</evidence>
<dbReference type="OrthoDB" id="10068793at2759"/>
<dbReference type="InterPro" id="IPR025554">
    <property type="entry name" value="DUF4140"/>
</dbReference>
<proteinExistence type="predicted"/>
<evidence type="ECO:0000313" key="5">
    <source>
        <dbReference type="Proteomes" id="UP000271098"/>
    </source>
</evidence>
<dbReference type="InterPro" id="IPR037291">
    <property type="entry name" value="DUF4139"/>
</dbReference>
<dbReference type="Pfam" id="PF13600">
    <property type="entry name" value="DUF4140"/>
    <property type="match status" value="1"/>
</dbReference>
<evidence type="ECO:0000256" key="1">
    <source>
        <dbReference type="SAM" id="Coils"/>
    </source>
</evidence>
<feature type="domain" description="DUF4139" evidence="2">
    <location>
        <begin position="220"/>
        <end position="292"/>
    </location>
</feature>
<dbReference type="WBParaSite" id="GPUH_0002077601-mRNA-1">
    <property type="protein sequence ID" value="GPUH_0002077601-mRNA-1"/>
    <property type="gene ID" value="GPUH_0002077601"/>
</dbReference>
<feature type="coiled-coil region" evidence="1">
    <location>
        <begin position="91"/>
        <end position="118"/>
    </location>
</feature>
<feature type="domain" description="DUF4140" evidence="3">
    <location>
        <begin position="23"/>
        <end position="122"/>
    </location>
</feature>
<reference evidence="4 5" key="2">
    <citation type="submission" date="2018-11" db="EMBL/GenBank/DDBJ databases">
        <authorList>
            <consortium name="Pathogen Informatics"/>
        </authorList>
    </citation>
    <scope>NUCLEOTIDE SEQUENCE [LARGE SCALE GENOMIC DNA]</scope>
</reference>
<evidence type="ECO:0000313" key="4">
    <source>
        <dbReference type="EMBL" id="VDN36733.1"/>
    </source>
</evidence>
<dbReference type="EMBL" id="UYRT01091061">
    <property type="protein sequence ID" value="VDN36733.1"/>
    <property type="molecule type" value="Genomic_DNA"/>
</dbReference>
<sequence length="323" mass="35964">MATTDNIVGRHTFNAHDLKITSVIVYLDRAEVKRSLKASLAAGVSEVIVENISWHADSNSVVVNGRGDATIHEVQLKEVPTLPDESSAPRVQELRNTLKKLEEKQKNMQDQKKIAEKSISVLDSIIEKSGKAMVKCEDGSSGHSVAIGETLENISKLVSYHEQGHAEALTKIRQLDEDLRQLDEEIRKTEEQINQTQHHKTHIRSICLLLESNSGGDVELDVSYQVPSASWRPSYEIRVQSATNTLKLSYFGQIQQNTGEDWLDTSLILSTARPSFGATTPRLGTLNAEFHKPPPPRPKYHYPLGAAAFTQARRYEQSTACKS</sequence>
<evidence type="ECO:0000313" key="6">
    <source>
        <dbReference type="WBParaSite" id="GPUH_0002077601-mRNA-1"/>
    </source>
</evidence>
<dbReference type="Proteomes" id="UP000271098">
    <property type="component" value="Unassembled WGS sequence"/>
</dbReference>
<reference evidence="6" key="1">
    <citation type="submission" date="2016-06" db="UniProtKB">
        <authorList>
            <consortium name="WormBaseParasite"/>
        </authorList>
    </citation>
    <scope>IDENTIFICATION</scope>
</reference>
<gene>
    <name evidence="4" type="ORF">GPUH_LOCUS20751</name>
</gene>
<dbReference type="Pfam" id="PF13598">
    <property type="entry name" value="DUF4139"/>
    <property type="match status" value="1"/>
</dbReference>
<name>A0A183EIG0_9BILA</name>
<dbReference type="PANTHER" id="PTHR31005:SF8">
    <property type="entry name" value="DUF4139 DOMAIN-CONTAINING PROTEIN"/>
    <property type="match status" value="1"/>
</dbReference>
<evidence type="ECO:0000259" key="2">
    <source>
        <dbReference type="Pfam" id="PF13598"/>
    </source>
</evidence>
<accession>A0A183EIG0</accession>
<protein>
    <submittedName>
        <fullName evidence="6">DUF4139 domain-containing protein</fullName>
    </submittedName>
</protein>
<keyword evidence="5" id="KW-1185">Reference proteome</keyword>
<dbReference type="AlphaFoldDB" id="A0A183EIG0"/>
<keyword evidence="1" id="KW-0175">Coiled coil</keyword>
<dbReference type="InterPro" id="IPR011935">
    <property type="entry name" value="CHP02231"/>
</dbReference>